<evidence type="ECO:0000256" key="3">
    <source>
        <dbReference type="ARBA" id="ARBA00022759"/>
    </source>
</evidence>
<dbReference type="PANTHER" id="PTHR33992">
    <property type="entry name" value="RIBONUCLEASE P PROTEIN COMPONENT"/>
    <property type="match status" value="1"/>
</dbReference>
<keyword evidence="1 6" id="KW-0819">tRNA processing</keyword>
<comment type="catalytic activity">
    <reaction evidence="6">
        <text>Endonucleolytic cleavage of RNA, removing 5'-extranucleotides from tRNA precursor.</text>
        <dbReference type="EC" id="3.1.26.5"/>
    </reaction>
</comment>
<accession>A0A1G2F670</accession>
<evidence type="ECO:0000256" key="2">
    <source>
        <dbReference type="ARBA" id="ARBA00022722"/>
    </source>
</evidence>
<evidence type="ECO:0000256" key="6">
    <source>
        <dbReference type="HAMAP-Rule" id="MF_00227"/>
    </source>
</evidence>
<organism evidence="8 9">
    <name type="scientific">Candidatus Portnoybacteria bacterium RBG_19FT_COMBO_36_7</name>
    <dbReference type="NCBI Taxonomy" id="1801992"/>
    <lineage>
        <taxon>Bacteria</taxon>
        <taxon>Candidatus Portnoyibacteriota</taxon>
    </lineage>
</organism>
<comment type="caution">
    <text evidence="8">The sequence shown here is derived from an EMBL/GenBank/DDBJ whole genome shotgun (WGS) entry which is preliminary data.</text>
</comment>
<dbReference type="InterPro" id="IPR000100">
    <property type="entry name" value="RNase_P"/>
</dbReference>
<dbReference type="AlphaFoldDB" id="A0A1G2F670"/>
<dbReference type="EMBL" id="MHMW01000028">
    <property type="protein sequence ID" value="OGZ33576.1"/>
    <property type="molecule type" value="Genomic_DNA"/>
</dbReference>
<dbReference type="Proteomes" id="UP000179099">
    <property type="component" value="Unassembled WGS sequence"/>
</dbReference>
<dbReference type="GO" id="GO:0000049">
    <property type="term" value="F:tRNA binding"/>
    <property type="evidence" value="ECO:0007669"/>
    <property type="project" value="UniProtKB-UniRule"/>
</dbReference>
<evidence type="ECO:0000313" key="9">
    <source>
        <dbReference type="Proteomes" id="UP000179099"/>
    </source>
</evidence>
<dbReference type="GO" id="GO:0042781">
    <property type="term" value="F:3'-tRNA processing endoribonuclease activity"/>
    <property type="evidence" value="ECO:0007669"/>
    <property type="project" value="TreeGrafter"/>
</dbReference>
<dbReference type="GO" id="GO:0001682">
    <property type="term" value="P:tRNA 5'-leader removal"/>
    <property type="evidence" value="ECO:0007669"/>
    <property type="project" value="UniProtKB-UniRule"/>
</dbReference>
<keyword evidence="3 6" id="KW-0255">Endonuclease</keyword>
<evidence type="ECO:0000256" key="1">
    <source>
        <dbReference type="ARBA" id="ARBA00022694"/>
    </source>
</evidence>
<gene>
    <name evidence="6" type="primary">rnpA</name>
    <name evidence="8" type="ORF">A2Y98_01420</name>
</gene>
<dbReference type="SUPFAM" id="SSF54211">
    <property type="entry name" value="Ribosomal protein S5 domain 2-like"/>
    <property type="match status" value="1"/>
</dbReference>
<dbReference type="Gene3D" id="3.30.230.10">
    <property type="match status" value="1"/>
</dbReference>
<dbReference type="GO" id="GO:0004526">
    <property type="term" value="F:ribonuclease P activity"/>
    <property type="evidence" value="ECO:0007669"/>
    <property type="project" value="UniProtKB-UniRule"/>
</dbReference>
<sequence>MFAKSNRLKKTVDFRNVSRKGMSFSGEFVQIRFLPNDHDSCRFGFVAGLKVSKKAVVRNKIRRRLSETVKLLTPLINKNFDILIFAKTKIAGKNQKEIAKDVENIFKKAGIYNS</sequence>
<evidence type="ECO:0000313" key="8">
    <source>
        <dbReference type="EMBL" id="OGZ33576.1"/>
    </source>
</evidence>
<reference evidence="8 9" key="1">
    <citation type="journal article" date="2016" name="Nat. Commun.">
        <title>Thousands of microbial genomes shed light on interconnected biogeochemical processes in an aquifer system.</title>
        <authorList>
            <person name="Anantharaman K."/>
            <person name="Brown C.T."/>
            <person name="Hug L.A."/>
            <person name="Sharon I."/>
            <person name="Castelle C.J."/>
            <person name="Probst A.J."/>
            <person name="Thomas B.C."/>
            <person name="Singh A."/>
            <person name="Wilkins M.J."/>
            <person name="Karaoz U."/>
            <person name="Brodie E.L."/>
            <person name="Williams K.H."/>
            <person name="Hubbard S.S."/>
            <person name="Banfield J.F."/>
        </authorList>
    </citation>
    <scope>NUCLEOTIDE SEQUENCE [LARGE SCALE GENOMIC DNA]</scope>
</reference>
<protein>
    <recommendedName>
        <fullName evidence="6 7">Ribonuclease P protein component</fullName>
        <shortName evidence="6">RNase P protein</shortName>
        <shortName evidence="6">RNaseP protein</shortName>
        <ecNumber evidence="6 7">3.1.26.5</ecNumber>
    </recommendedName>
    <alternativeName>
        <fullName evidence="6">Protein C5</fullName>
    </alternativeName>
</protein>
<dbReference type="InterPro" id="IPR020568">
    <property type="entry name" value="Ribosomal_Su5_D2-typ_SF"/>
</dbReference>
<keyword evidence="2 6" id="KW-0540">Nuclease</keyword>
<dbReference type="InterPro" id="IPR014721">
    <property type="entry name" value="Ribsml_uS5_D2-typ_fold_subgr"/>
</dbReference>
<keyword evidence="5 6" id="KW-0694">RNA-binding</keyword>
<dbReference type="EC" id="3.1.26.5" evidence="6 7"/>
<comment type="subunit">
    <text evidence="6">Consists of a catalytic RNA component (M1 or rnpB) and a protein subunit.</text>
</comment>
<name>A0A1G2F670_9BACT</name>
<keyword evidence="4 6" id="KW-0378">Hydrolase</keyword>
<evidence type="ECO:0000256" key="5">
    <source>
        <dbReference type="ARBA" id="ARBA00022884"/>
    </source>
</evidence>
<dbReference type="Pfam" id="PF00825">
    <property type="entry name" value="Ribonuclease_P"/>
    <property type="match status" value="1"/>
</dbReference>
<comment type="function">
    <text evidence="6">RNaseP catalyzes the removal of the 5'-leader sequence from pre-tRNA to produce the mature 5'-terminus. It can also cleave other RNA substrates such as 4.5S RNA. The protein component plays an auxiliary but essential role in vivo by binding to the 5'-leader sequence and broadening the substrate specificity of the ribozyme.</text>
</comment>
<proteinExistence type="inferred from homology"/>
<evidence type="ECO:0000256" key="7">
    <source>
        <dbReference type="NCBIfam" id="TIGR00188"/>
    </source>
</evidence>
<dbReference type="NCBIfam" id="TIGR00188">
    <property type="entry name" value="rnpA"/>
    <property type="match status" value="1"/>
</dbReference>
<dbReference type="PANTHER" id="PTHR33992:SF1">
    <property type="entry name" value="RIBONUCLEASE P PROTEIN COMPONENT"/>
    <property type="match status" value="1"/>
</dbReference>
<dbReference type="STRING" id="1801992.A2Y98_01420"/>
<dbReference type="HAMAP" id="MF_00227">
    <property type="entry name" value="RNase_P"/>
    <property type="match status" value="1"/>
</dbReference>
<dbReference type="GO" id="GO:0030677">
    <property type="term" value="C:ribonuclease P complex"/>
    <property type="evidence" value="ECO:0007669"/>
    <property type="project" value="TreeGrafter"/>
</dbReference>
<evidence type="ECO:0000256" key="4">
    <source>
        <dbReference type="ARBA" id="ARBA00022801"/>
    </source>
</evidence>
<comment type="similarity">
    <text evidence="6">Belongs to the RnpA family.</text>
</comment>